<keyword evidence="1" id="KW-0479">Metal-binding</keyword>
<dbReference type="HOGENOM" id="CLU_920100_0_0_2"/>
<organism evidence="3 4">
    <name type="scientific">Archaeoglobus profundus (strain DSM 5631 / JCM 9629 / NBRC 100127 / Av18)</name>
    <dbReference type="NCBI Taxonomy" id="572546"/>
    <lineage>
        <taxon>Archaea</taxon>
        <taxon>Methanobacteriati</taxon>
        <taxon>Methanobacteriota</taxon>
        <taxon>Archaeoglobi</taxon>
        <taxon>Archaeoglobales</taxon>
        <taxon>Archaeoglobaceae</taxon>
        <taxon>Archaeoglobus</taxon>
    </lineage>
</organism>
<reference evidence="3 4" key="1">
    <citation type="journal article" date="2010" name="Stand. Genomic Sci.">
        <title>Complete genome sequence of Archaeoglobus profundus type strain (AV18).</title>
        <authorList>
            <person name="von Jan M."/>
            <person name="Lapidus A."/>
            <person name="Del Rio T.G."/>
            <person name="Copeland A."/>
            <person name="Tice H."/>
            <person name="Cheng J.F."/>
            <person name="Lucas S."/>
            <person name="Chen F."/>
            <person name="Nolan M."/>
            <person name="Goodwin L."/>
            <person name="Han C."/>
            <person name="Pitluck S."/>
            <person name="Liolios K."/>
            <person name="Ivanova N."/>
            <person name="Mavromatis K."/>
            <person name="Ovchinnikova G."/>
            <person name="Chertkov O."/>
            <person name="Pati A."/>
            <person name="Chen A."/>
            <person name="Palaniappan K."/>
            <person name="Land M."/>
            <person name="Hauser L."/>
            <person name="Chang Y.J."/>
            <person name="Jeffries C.D."/>
            <person name="Saunders E."/>
            <person name="Brettin T."/>
            <person name="Detter J.C."/>
            <person name="Chain P."/>
            <person name="Eichinger K."/>
            <person name="Huber H."/>
            <person name="Spring S."/>
            <person name="Rohde M."/>
            <person name="Goker M."/>
            <person name="Wirth R."/>
            <person name="Woyke T."/>
            <person name="Bristow J."/>
            <person name="Eisen J.A."/>
            <person name="Markowitz V."/>
            <person name="Hugenholtz P."/>
            <person name="Kyrpides N.C."/>
            <person name="Klenk H.P."/>
        </authorList>
    </citation>
    <scope>NUCLEOTIDE SEQUENCE [LARGE SCALE GENOMIC DNA]</scope>
    <source>
        <strain evidence="4">DSM 5631 / JCM 9629 / NBRC 100127 / Av18</strain>
    </source>
</reference>
<evidence type="ECO:0000256" key="1">
    <source>
        <dbReference type="PROSITE-ProRule" id="PRU00325"/>
    </source>
</evidence>
<dbReference type="InterPro" id="IPR007527">
    <property type="entry name" value="Znf_SWIM"/>
</dbReference>
<keyword evidence="1" id="KW-0863">Zinc-finger</keyword>
<protein>
    <recommendedName>
        <fullName evidence="2">SWIM-type domain-containing protein</fullName>
    </recommendedName>
</protein>
<proteinExistence type="predicted"/>
<dbReference type="STRING" id="572546.Arcpr_1517"/>
<dbReference type="GO" id="GO:0008270">
    <property type="term" value="F:zinc ion binding"/>
    <property type="evidence" value="ECO:0007669"/>
    <property type="project" value="UniProtKB-KW"/>
</dbReference>
<feature type="domain" description="SWIM-type" evidence="2">
    <location>
        <begin position="49"/>
        <end position="85"/>
    </location>
</feature>
<dbReference type="Proteomes" id="UP000001901">
    <property type="component" value="Chromosome"/>
</dbReference>
<keyword evidence="1" id="KW-0862">Zinc</keyword>
<evidence type="ECO:0000313" key="3">
    <source>
        <dbReference type="EMBL" id="ADB58563.1"/>
    </source>
</evidence>
<evidence type="ECO:0000259" key="2">
    <source>
        <dbReference type="PROSITE" id="PS50966"/>
    </source>
</evidence>
<evidence type="ECO:0000313" key="4">
    <source>
        <dbReference type="Proteomes" id="UP000001901"/>
    </source>
</evidence>
<dbReference type="KEGG" id="apo:Arcpr_1517"/>
<dbReference type="GeneID" id="8740207"/>
<dbReference type="PaxDb" id="572546-Arcpr_1517"/>
<dbReference type="RefSeq" id="WP_012940899.1">
    <property type="nucleotide sequence ID" value="NC_013741.1"/>
</dbReference>
<accession>D2REL9</accession>
<gene>
    <name evidence="3" type="ordered locus">Arcpr_1517</name>
</gene>
<sequence length="302" mass="34229">MEITKLEAKAYPLLLFEGVRENEKDKLLEVKEIQNTNGIITAKFGDVTTQVRVDKKNAEVWGRCTCNQYHEQPCIHIKSLAVHQLESLEESEEDEEEEDAFMEYLLKQDAEKIAKDIAKDAVVVKVEPVKVKPNATRDTPELGKKKAMNMVRSAQAMELQLIRKLDDLDEQIAIKDYVAGSAPLVYEIKTKNGVRYELSIRGWIQAMLYQGNIEIVDVKFEQTGDKTVAKAIVRDTARNIQTMGFAERVSNKEFFFTTLASKAIRNALKKVISPAFEQKVIKEAIEAKLVLTLTGLREVVEP</sequence>
<dbReference type="AlphaFoldDB" id="D2REL9"/>
<name>D2REL9_ARCPA</name>
<keyword evidence="4" id="KW-1185">Reference proteome</keyword>
<dbReference type="EMBL" id="CP001857">
    <property type="protein sequence ID" value="ADB58563.1"/>
    <property type="molecule type" value="Genomic_DNA"/>
</dbReference>
<dbReference type="PROSITE" id="PS50966">
    <property type="entry name" value="ZF_SWIM"/>
    <property type="match status" value="1"/>
</dbReference>
<dbReference type="eggNOG" id="arCOG09665">
    <property type="taxonomic scope" value="Archaea"/>
</dbReference>